<reference evidence="7 8" key="1">
    <citation type="journal article" date="2013" name="Curr. Biol.">
        <title>Shared signatures of parasitism and phylogenomics unite Cryptomycota and microsporidia.</title>
        <authorList>
            <person name="James T.Y."/>
            <person name="Pelin A."/>
            <person name="Bonen L."/>
            <person name="Ahrendt S."/>
            <person name="Sain D."/>
            <person name="Corradi N."/>
            <person name="Stajich J.E."/>
        </authorList>
    </citation>
    <scope>NUCLEOTIDE SEQUENCE [LARGE SCALE GENOMIC DNA]</scope>
    <source>
        <strain evidence="7 8">CSF55</strain>
    </source>
</reference>
<evidence type="ECO:0000256" key="5">
    <source>
        <dbReference type="ARBA" id="ARBA00048082"/>
    </source>
</evidence>
<comment type="catalytic activity">
    <reaction evidence="5">
        <text>methylglyoxal + H2O = (R)-lactate + H(+)</text>
        <dbReference type="Rhea" id="RHEA:27754"/>
        <dbReference type="ChEBI" id="CHEBI:15377"/>
        <dbReference type="ChEBI" id="CHEBI:15378"/>
        <dbReference type="ChEBI" id="CHEBI:16004"/>
        <dbReference type="ChEBI" id="CHEBI:17158"/>
        <dbReference type="EC" id="4.2.1.130"/>
    </reaction>
</comment>
<dbReference type="Pfam" id="PF01965">
    <property type="entry name" value="DJ-1_PfpI"/>
    <property type="match status" value="1"/>
</dbReference>
<proteinExistence type="inferred from homology"/>
<evidence type="ECO:0000256" key="2">
    <source>
        <dbReference type="ARBA" id="ARBA00023016"/>
    </source>
</evidence>
<accession>A0A075B543</accession>
<dbReference type="EMBL" id="KE560467">
    <property type="protein sequence ID" value="EPZ36728.1"/>
    <property type="molecule type" value="Genomic_DNA"/>
</dbReference>
<evidence type="ECO:0000313" key="8">
    <source>
        <dbReference type="Proteomes" id="UP000030755"/>
    </source>
</evidence>
<comment type="similarity">
    <text evidence="4">Belongs to the peptidase C56 family. HSP31-like subfamily.</text>
</comment>
<name>A0A075B543_ROZAC</name>
<organism evidence="7 8">
    <name type="scientific">Rozella allomycis (strain CSF55)</name>
    <dbReference type="NCBI Taxonomy" id="988480"/>
    <lineage>
        <taxon>Eukaryota</taxon>
        <taxon>Fungi</taxon>
        <taxon>Fungi incertae sedis</taxon>
        <taxon>Cryptomycota</taxon>
        <taxon>Cryptomycota incertae sedis</taxon>
        <taxon>Rozella</taxon>
    </lineage>
</organism>
<feature type="domain" description="DJ-1/PfpI" evidence="6">
    <location>
        <begin position="36"/>
        <end position="178"/>
    </location>
</feature>
<dbReference type="GO" id="GO:0019172">
    <property type="term" value="F:glyoxalase III activity"/>
    <property type="evidence" value="ECO:0007669"/>
    <property type="project" value="UniProtKB-EC"/>
</dbReference>
<dbReference type="OrthoDB" id="543156at2759"/>
<dbReference type="OMA" id="KKRGAHY"/>
<dbReference type="Proteomes" id="UP000030755">
    <property type="component" value="Unassembled WGS sequence"/>
</dbReference>
<keyword evidence="8" id="KW-1185">Reference proteome</keyword>
<gene>
    <name evidence="7" type="ORF">O9G_002339</name>
</gene>
<dbReference type="InterPro" id="IPR002818">
    <property type="entry name" value="DJ-1/PfpI"/>
</dbReference>
<dbReference type="GO" id="GO:0005737">
    <property type="term" value="C:cytoplasm"/>
    <property type="evidence" value="ECO:0007669"/>
    <property type="project" value="TreeGrafter"/>
</dbReference>
<keyword evidence="2" id="KW-0346">Stress response</keyword>
<keyword evidence="3" id="KW-0456">Lyase</keyword>
<sequence length="189" mass="21403">MTRNPTQVVIVVTTSRKEAENDSELKEFFECRETAESLRNTKRIESISAEDVAAVVLIGGHGCLIDFPNCEGLHKLCSNVWYRSEGVLGAIAQGSVGLAYMKNDRGEPFLKNKKITCMSNEEEKSFKEELPFYVEEKMEQLGVKVENQQAFKPNVIVDSQRLITAQNPQSSRQFADKLHQTIRQYAEKV</sequence>
<evidence type="ECO:0000256" key="1">
    <source>
        <dbReference type="ARBA" id="ARBA00013134"/>
    </source>
</evidence>
<dbReference type="SUPFAM" id="SSF52317">
    <property type="entry name" value="Class I glutamine amidotransferase-like"/>
    <property type="match status" value="1"/>
</dbReference>
<dbReference type="InterPro" id="IPR029062">
    <property type="entry name" value="Class_I_gatase-like"/>
</dbReference>
<evidence type="ECO:0000259" key="6">
    <source>
        <dbReference type="Pfam" id="PF01965"/>
    </source>
</evidence>
<evidence type="ECO:0000256" key="3">
    <source>
        <dbReference type="ARBA" id="ARBA00023239"/>
    </source>
</evidence>
<evidence type="ECO:0000256" key="4">
    <source>
        <dbReference type="ARBA" id="ARBA00038493"/>
    </source>
</evidence>
<dbReference type="HOGENOM" id="CLU_070319_1_1_1"/>
<dbReference type="PANTHER" id="PTHR48094:SF11">
    <property type="entry name" value="GLUTATHIONE-INDEPENDENT GLYOXALASE HSP31-RELATED"/>
    <property type="match status" value="1"/>
</dbReference>
<dbReference type="STRING" id="988480.A0A075B543"/>
<protein>
    <recommendedName>
        <fullName evidence="1">D-lactate dehydratase</fullName>
        <ecNumber evidence="1">4.2.1.130</ecNumber>
    </recommendedName>
</protein>
<dbReference type="InterPro" id="IPR050325">
    <property type="entry name" value="Prot/Nucl_acid_deglycase"/>
</dbReference>
<dbReference type="EC" id="4.2.1.130" evidence="1"/>
<dbReference type="GO" id="GO:0019243">
    <property type="term" value="P:methylglyoxal catabolic process to D-lactate via S-lactoyl-glutathione"/>
    <property type="evidence" value="ECO:0007669"/>
    <property type="project" value="TreeGrafter"/>
</dbReference>
<dbReference type="Gene3D" id="3.40.50.880">
    <property type="match status" value="1"/>
</dbReference>
<dbReference type="PANTHER" id="PTHR48094">
    <property type="entry name" value="PROTEIN/NUCLEIC ACID DEGLYCASE DJ-1-RELATED"/>
    <property type="match status" value="1"/>
</dbReference>
<dbReference type="AlphaFoldDB" id="A0A075B543"/>
<evidence type="ECO:0000313" key="7">
    <source>
        <dbReference type="EMBL" id="EPZ36728.1"/>
    </source>
</evidence>